<reference evidence="1" key="1">
    <citation type="journal article" date="2019" name="Database">
        <title>The radish genome database (RadishGD): an integrated information resource for radish genomics.</title>
        <authorList>
            <person name="Yu H.J."/>
            <person name="Baek S."/>
            <person name="Lee Y.J."/>
            <person name="Cho A."/>
            <person name="Mun J.H."/>
        </authorList>
    </citation>
    <scope>NUCLEOTIDE SEQUENCE [LARGE SCALE GENOMIC DNA]</scope>
    <source>
        <strain evidence="1">cv. WK10039</strain>
    </source>
</reference>
<organism evidence="1 2">
    <name type="scientific">Raphanus sativus</name>
    <name type="common">Radish</name>
    <name type="synonym">Raphanus raphanistrum var. sativus</name>
    <dbReference type="NCBI Taxonomy" id="3726"/>
    <lineage>
        <taxon>Eukaryota</taxon>
        <taxon>Viridiplantae</taxon>
        <taxon>Streptophyta</taxon>
        <taxon>Embryophyta</taxon>
        <taxon>Tracheophyta</taxon>
        <taxon>Spermatophyta</taxon>
        <taxon>Magnoliopsida</taxon>
        <taxon>eudicotyledons</taxon>
        <taxon>Gunneridae</taxon>
        <taxon>Pentapetalae</taxon>
        <taxon>rosids</taxon>
        <taxon>malvids</taxon>
        <taxon>Brassicales</taxon>
        <taxon>Brassicaceae</taxon>
        <taxon>Brassiceae</taxon>
        <taxon>Raphanus</taxon>
    </lineage>
</organism>
<evidence type="ECO:0000313" key="2">
    <source>
        <dbReference type="RefSeq" id="XP_056866117.1"/>
    </source>
</evidence>
<dbReference type="PANTHER" id="PTHR37611:SF2">
    <property type="entry name" value="VIRUS-SPECIFIC-SIGNALING-PATHWAY REGULATED PROTEIN-RELATED"/>
    <property type="match status" value="1"/>
</dbReference>
<dbReference type="Proteomes" id="UP000504610">
    <property type="component" value="Chromosome 5"/>
</dbReference>
<evidence type="ECO:0000313" key="1">
    <source>
        <dbReference type="Proteomes" id="UP000504610"/>
    </source>
</evidence>
<dbReference type="RefSeq" id="XP_056866117.1">
    <property type="nucleotide sequence ID" value="XM_057010137.1"/>
</dbReference>
<dbReference type="PANTHER" id="PTHR37611">
    <property type="entry name" value="VIRUS-SPECIFIC-SIGNALING-PATHWAY REGULATED PROTEIN-RELATED"/>
    <property type="match status" value="1"/>
</dbReference>
<dbReference type="KEGG" id="rsz:108859314"/>
<dbReference type="AlphaFoldDB" id="A0A9W3DQS6"/>
<name>A0A9W3DQS6_RAPSA</name>
<proteinExistence type="predicted"/>
<sequence>MASVQYGLDQGMETFNDELMIMSFLEEELPSENHNSVNEEEEEKLNRVIRSLEVEINMSSPTIESQKTDLQEIAKPGLEDDFGWLNDFDIGLVSSQNDDEMTNWCMELSYMDGMDSSVLEIEGSDYYSHVNYGLTFEEPNLTLWQENNNDVVMFNWFSRSPDITKAVSVSVDYINNVMIT</sequence>
<dbReference type="OrthoDB" id="691231at2759"/>
<protein>
    <submittedName>
        <fullName evidence="2">Uncharacterized protein LOC108859314</fullName>
    </submittedName>
</protein>
<gene>
    <name evidence="2" type="primary">LOC108859314</name>
</gene>
<accession>A0A9W3DQS6</accession>
<dbReference type="GeneID" id="108859314"/>
<keyword evidence="1" id="KW-1185">Reference proteome</keyword>
<reference evidence="2" key="2">
    <citation type="submission" date="2025-08" db="UniProtKB">
        <authorList>
            <consortium name="RefSeq"/>
        </authorList>
    </citation>
    <scope>IDENTIFICATION</scope>
    <source>
        <tissue evidence="2">Leaf</tissue>
    </source>
</reference>